<protein>
    <recommendedName>
        <fullName evidence="3">beta-N-acetylhexosaminidase</fullName>
        <ecNumber evidence="3">3.2.1.52</ecNumber>
    </recommendedName>
</protein>
<dbReference type="InterPro" id="IPR050226">
    <property type="entry name" value="NagZ_Beta-hexosaminidase"/>
</dbReference>
<proteinExistence type="inferred from homology"/>
<evidence type="ECO:0000256" key="2">
    <source>
        <dbReference type="ARBA" id="ARBA00005336"/>
    </source>
</evidence>
<comment type="catalytic activity">
    <reaction evidence="1">
        <text>Hydrolysis of terminal non-reducing N-acetyl-D-hexosamine residues in N-acetyl-beta-D-hexosaminides.</text>
        <dbReference type="EC" id="3.2.1.52"/>
    </reaction>
</comment>
<dbReference type="InterPro" id="IPR017853">
    <property type="entry name" value="GH"/>
</dbReference>
<evidence type="ECO:0000256" key="5">
    <source>
        <dbReference type="ARBA" id="ARBA00023295"/>
    </source>
</evidence>
<dbReference type="EC" id="3.2.1.52" evidence="3"/>
<dbReference type="PANTHER" id="PTHR30480">
    <property type="entry name" value="BETA-HEXOSAMINIDASE-RELATED"/>
    <property type="match status" value="1"/>
</dbReference>
<evidence type="ECO:0000256" key="3">
    <source>
        <dbReference type="ARBA" id="ARBA00012663"/>
    </source>
</evidence>
<organism evidence="7 8">
    <name type="scientific">Salinisphaera aquimarina</name>
    <dbReference type="NCBI Taxonomy" id="2094031"/>
    <lineage>
        <taxon>Bacteria</taxon>
        <taxon>Pseudomonadati</taxon>
        <taxon>Pseudomonadota</taxon>
        <taxon>Gammaproteobacteria</taxon>
        <taxon>Salinisphaerales</taxon>
        <taxon>Salinisphaeraceae</taxon>
        <taxon>Salinisphaera</taxon>
    </lineage>
</organism>
<dbReference type="RefSeq" id="WP_380689671.1">
    <property type="nucleotide sequence ID" value="NZ_JBHRSS010000004.1"/>
</dbReference>
<dbReference type="EMBL" id="JBHRSS010000004">
    <property type="protein sequence ID" value="MFC3104488.1"/>
    <property type="molecule type" value="Genomic_DNA"/>
</dbReference>
<evidence type="ECO:0000256" key="1">
    <source>
        <dbReference type="ARBA" id="ARBA00001231"/>
    </source>
</evidence>
<dbReference type="NCBIfam" id="NF003740">
    <property type="entry name" value="PRK05337.1"/>
    <property type="match status" value="1"/>
</dbReference>
<dbReference type="Pfam" id="PF00933">
    <property type="entry name" value="Glyco_hydro_3"/>
    <property type="match status" value="1"/>
</dbReference>
<accession>A0ABV7ERL9</accession>
<keyword evidence="4 7" id="KW-0378">Hydrolase</keyword>
<evidence type="ECO:0000259" key="6">
    <source>
        <dbReference type="Pfam" id="PF00933"/>
    </source>
</evidence>
<name>A0ABV7ERL9_9GAMM</name>
<dbReference type="Gene3D" id="3.20.20.300">
    <property type="entry name" value="Glycoside hydrolase, family 3, N-terminal domain"/>
    <property type="match status" value="1"/>
</dbReference>
<dbReference type="InterPro" id="IPR036962">
    <property type="entry name" value="Glyco_hydro_3_N_sf"/>
</dbReference>
<comment type="similarity">
    <text evidence="2">Belongs to the glycosyl hydrolase 3 family.</text>
</comment>
<dbReference type="PANTHER" id="PTHR30480:SF13">
    <property type="entry name" value="BETA-HEXOSAMINIDASE"/>
    <property type="match status" value="1"/>
</dbReference>
<reference evidence="8" key="1">
    <citation type="journal article" date="2019" name="Int. J. Syst. Evol. Microbiol.">
        <title>The Global Catalogue of Microorganisms (GCM) 10K type strain sequencing project: providing services to taxonomists for standard genome sequencing and annotation.</title>
        <authorList>
            <consortium name="The Broad Institute Genomics Platform"/>
            <consortium name="The Broad Institute Genome Sequencing Center for Infectious Disease"/>
            <person name="Wu L."/>
            <person name="Ma J."/>
        </authorList>
    </citation>
    <scope>NUCLEOTIDE SEQUENCE [LARGE SCALE GENOMIC DNA]</scope>
    <source>
        <strain evidence="8">KCTC 52640</strain>
    </source>
</reference>
<dbReference type="GO" id="GO:0004563">
    <property type="term" value="F:beta-N-acetylhexosaminidase activity"/>
    <property type="evidence" value="ECO:0007669"/>
    <property type="project" value="UniProtKB-EC"/>
</dbReference>
<sequence>MNDGVYRPGPLLVDVAGTRLTDADAQVLSHRAVGGVILFTRNFDNREQLAELTAAMRDVRPNLLITADQEGGRVQRFREGFTPVVPMRAIGDLARRNLAAAITAAREIGWLLAVELARVGVDMPLAPVVDLDYGFSEVIGDRAFAGDADTVIALSRALAQGLRGAGSVATAKHFPGHGYVPADSHAELPSDERDRARMADDVAPYAALVADGLESVMMAHVRYPAVDSLPASLSRFWIAQVLRAEIGFDGCIFCDDLSMGGAAAIGDYRERARLAQTAGCDYVPVCNNRDAVLALLDAVLCDDEAACLRREHLHAACRQGVDDSDAALEDSARWQAATELNARLAQEAGGGA</sequence>
<keyword evidence="8" id="KW-1185">Reference proteome</keyword>
<evidence type="ECO:0000313" key="8">
    <source>
        <dbReference type="Proteomes" id="UP001595462"/>
    </source>
</evidence>
<keyword evidence="5 7" id="KW-0326">Glycosidase</keyword>
<dbReference type="SUPFAM" id="SSF51445">
    <property type="entry name" value="(Trans)glycosidases"/>
    <property type="match status" value="1"/>
</dbReference>
<evidence type="ECO:0000313" key="7">
    <source>
        <dbReference type="EMBL" id="MFC3104488.1"/>
    </source>
</evidence>
<dbReference type="InterPro" id="IPR001764">
    <property type="entry name" value="Glyco_hydro_3_N"/>
</dbReference>
<comment type="caution">
    <text evidence="7">The sequence shown here is derived from an EMBL/GenBank/DDBJ whole genome shotgun (WGS) entry which is preliminary data.</text>
</comment>
<evidence type="ECO:0000256" key="4">
    <source>
        <dbReference type="ARBA" id="ARBA00022801"/>
    </source>
</evidence>
<feature type="domain" description="Glycoside hydrolase family 3 N-terminal" evidence="6">
    <location>
        <begin position="19"/>
        <end position="299"/>
    </location>
</feature>
<gene>
    <name evidence="7" type="primary">nagZ</name>
    <name evidence="7" type="ORF">ACFOSU_11375</name>
</gene>
<dbReference type="Proteomes" id="UP001595462">
    <property type="component" value="Unassembled WGS sequence"/>
</dbReference>